<name>A0A059STP6_PYRPE</name>
<evidence type="ECO:0000313" key="2">
    <source>
        <dbReference type="EMBL" id="AHB35404.1"/>
    </source>
</evidence>
<dbReference type="PANTHER" id="PTHR34047">
    <property type="entry name" value="NUCLEAR INTRON MATURASE 1, MITOCHONDRIAL-RELATED"/>
    <property type="match status" value="1"/>
</dbReference>
<keyword evidence="2" id="KW-0496">Mitochondrion</keyword>
<dbReference type="PANTHER" id="PTHR34047:SF2">
    <property type="entry name" value="NUCLEAR INTRON MATURASE 1, MITOCHONDRIAL"/>
    <property type="match status" value="1"/>
</dbReference>
<dbReference type="InterPro" id="IPR000477">
    <property type="entry name" value="RT_dom"/>
</dbReference>
<dbReference type="CDD" id="cd01651">
    <property type="entry name" value="RT_G2_intron"/>
    <property type="match status" value="1"/>
</dbReference>
<dbReference type="InterPro" id="IPR051083">
    <property type="entry name" value="GrpII_Intron_Splice-Mob/Def"/>
</dbReference>
<evidence type="ECO:0000259" key="1">
    <source>
        <dbReference type="PROSITE" id="PS50878"/>
    </source>
</evidence>
<dbReference type="Pfam" id="PF01348">
    <property type="entry name" value="Intron_maturas2"/>
    <property type="match status" value="1"/>
</dbReference>
<organism evidence="2">
    <name type="scientific">Pyropia perforata</name>
    <name type="common">Red alga</name>
    <name type="synonym">Porphyra perforata</name>
    <dbReference type="NCBI Taxonomy" id="182771"/>
    <lineage>
        <taxon>Eukaryota</taxon>
        <taxon>Rhodophyta</taxon>
        <taxon>Bangiophyceae</taxon>
        <taxon>Bangiales</taxon>
        <taxon>Bangiaceae</taxon>
        <taxon>Pyropia</taxon>
    </lineage>
</organism>
<dbReference type="InterPro" id="IPR043502">
    <property type="entry name" value="DNA/RNA_pol_sf"/>
</dbReference>
<reference evidence="2" key="1">
    <citation type="journal article" date="2014" name="Sci. Rep.">
        <title>Minimally destructive sampling of type specimens of Pyropia (Bangiales, Rhodophyta) recovers complete plastid and mitochondrial genomes.</title>
        <authorList>
            <person name="Hughey J.R."/>
            <person name="Gabrielson P.W."/>
            <person name="Rohmer L."/>
            <person name="Tortolani J."/>
            <person name="Silva M."/>
            <person name="Miller K.A."/>
            <person name="Young J.D."/>
            <person name="Martell C."/>
            <person name="Ruediger E."/>
        </authorList>
    </citation>
    <scope>NUCLEOTIDE SEQUENCE</scope>
</reference>
<feature type="domain" description="Reverse transcriptase" evidence="1">
    <location>
        <begin position="243"/>
        <end position="548"/>
    </location>
</feature>
<dbReference type="AlphaFoldDB" id="A0A059STP6"/>
<geneLocation type="mitochondrion" evidence="2"/>
<proteinExistence type="predicted"/>
<accession>A0A059STP6</accession>
<dbReference type="SUPFAM" id="SSF56672">
    <property type="entry name" value="DNA/RNA polymerases"/>
    <property type="match status" value="1"/>
</dbReference>
<dbReference type="EMBL" id="KF515974">
    <property type="protein sequence ID" value="AHB35404.1"/>
    <property type="molecule type" value="Genomic_DNA"/>
</dbReference>
<dbReference type="PROSITE" id="PS50878">
    <property type="entry name" value="RT_POL"/>
    <property type="match status" value="1"/>
</dbReference>
<dbReference type="Pfam" id="PF00078">
    <property type="entry name" value="RVT_1"/>
    <property type="match status" value="1"/>
</dbReference>
<dbReference type="InterPro" id="IPR024937">
    <property type="entry name" value="Domain_X"/>
</dbReference>
<dbReference type="GO" id="GO:0006397">
    <property type="term" value="P:mRNA processing"/>
    <property type="evidence" value="ECO:0007669"/>
    <property type="project" value="InterPro"/>
</dbReference>
<gene>
    <name evidence="2" type="primary">orf813</name>
</gene>
<protein>
    <recommendedName>
        <fullName evidence="1">Reverse transcriptase domain-containing protein</fullName>
    </recommendedName>
</protein>
<sequence>MMQKIIQRIDACLSHLGLDIRAVGNFFKVCMARITNLILNDMMHNGHLSAKKQINSIWNRTTALRFFYFSAKELYSQRGKSNLARALTTSVQQVPDKFNWKYDMQSVKSTKNFGKRNLSTDCRSGTRVRKSSLLIATSEGSQLWTSRIEAEKLFQGISSKLKKSSDKVKNNISEEKFIQVILDYEIYKKNCGLNYRRLPKIYHFLSNPHFLLYSYSLIINRKVGYGIDGIPVSNVTMPGIINLAEDLRNHSYNPKPSRKLLIPKPNGEMRPLGIASSRDKILQQALYLLLEPFFEPKFESSSHGFRKNRSTHTCLKEMSLRWKNVTWLIEFDIQKMFDKVNHLILQRILKMYTKEKSIVDLINKMTRVGYINLQNLSDSKLEAKQGTPQGSIISPLFANIYLNLLDKWVGEELIPMFSYPHSGSLNPEYQKSRKWSGDNWEMIMHSIKKETPKVQTRVIRQTIQKIRTLQTAREGIPYFKLEPTYSRLYYVRYADDFVLGYMGPKKDAFKIIQLISFYLKSVLELDINVEKTNIKHHKDGIIFLGYLILGNYARNVIGNTDVQRRSSNALTFKIPLQKLLKRFKERGFIQVAKKGNNVKYVARRLDKWLFLASDIEIIRRYKAVMIGLKNYYCGSNYQSTLYELFTLLKRSAALTLASKYKLQSAKKAFSKWGKDLIFKTKDKVGKESIVSLEVPLSSGKGRFNTKNYQLDKGLDINPKGNSLPKTLNVIVSASELDCSILGCSKKADHWHHIKHRRKIISESSRTKSNLDLIARQIPVCKLHHLEIHRGKYNGPILSSLTGYDVGNITTYKENK</sequence>
<dbReference type="GO" id="GO:0005739">
    <property type="term" value="C:mitochondrion"/>
    <property type="evidence" value="ECO:0007669"/>
    <property type="project" value="UniProtKB-ARBA"/>
</dbReference>
<reference evidence="2" key="2">
    <citation type="submission" date="2017-09" db="EMBL/GenBank/DDBJ databases">
        <authorList>
            <person name="Ehlers B."/>
            <person name="Leendertz F.H."/>
        </authorList>
    </citation>
    <scope>NUCLEOTIDE SEQUENCE</scope>
</reference>